<feature type="transmembrane region" description="Helical" evidence="10">
    <location>
        <begin position="6"/>
        <end position="24"/>
    </location>
</feature>
<evidence type="ECO:0000259" key="12">
    <source>
        <dbReference type="Pfam" id="PF03727"/>
    </source>
</evidence>
<evidence type="ECO:0000256" key="7">
    <source>
        <dbReference type="ARBA" id="ARBA00022840"/>
    </source>
</evidence>
<dbReference type="Gene3D" id="3.30.420.40">
    <property type="match status" value="1"/>
</dbReference>
<evidence type="ECO:0000256" key="6">
    <source>
        <dbReference type="ARBA" id="ARBA00022777"/>
    </source>
</evidence>
<dbReference type="FunFam" id="3.30.420.40:FF:000321">
    <property type="entry name" value="Phosphotransferase"/>
    <property type="match status" value="1"/>
</dbReference>
<keyword evidence="5 9" id="KW-0547">Nucleotide-binding</keyword>
<feature type="domain" description="Hexokinase N-terminal" evidence="11">
    <location>
        <begin position="39"/>
        <end position="244"/>
    </location>
</feature>
<keyword evidence="8 9" id="KW-0324">Glycolysis</keyword>
<dbReference type="PRINTS" id="PR00475">
    <property type="entry name" value="HEXOKINASE"/>
</dbReference>
<dbReference type="InterPro" id="IPR043129">
    <property type="entry name" value="ATPase_NBD"/>
</dbReference>
<evidence type="ECO:0000256" key="9">
    <source>
        <dbReference type="RuleBase" id="RU362007"/>
    </source>
</evidence>
<comment type="pathway">
    <text evidence="1">Carbohydrate degradation.</text>
</comment>
<evidence type="ECO:0000259" key="11">
    <source>
        <dbReference type="Pfam" id="PF00349"/>
    </source>
</evidence>
<dbReference type="EMBL" id="JACTNZ010000010">
    <property type="protein sequence ID" value="KAG5528219.1"/>
    <property type="molecule type" value="Genomic_DNA"/>
</dbReference>
<dbReference type="Gene3D" id="3.40.367.20">
    <property type="match status" value="2"/>
</dbReference>
<dbReference type="PROSITE" id="PS51748">
    <property type="entry name" value="HEXOKINASE_2"/>
    <property type="match status" value="1"/>
</dbReference>
<dbReference type="Proteomes" id="UP000823749">
    <property type="component" value="Chromosome 10"/>
</dbReference>
<dbReference type="PANTHER" id="PTHR19443">
    <property type="entry name" value="HEXOKINASE"/>
    <property type="match status" value="1"/>
</dbReference>
<dbReference type="PANTHER" id="PTHR19443:SF18">
    <property type="entry name" value="HEXOKINASE-LIKE 2 PROTEIN-RELATED"/>
    <property type="match status" value="1"/>
</dbReference>
<proteinExistence type="inferred from homology"/>
<dbReference type="InterPro" id="IPR022673">
    <property type="entry name" value="Hexokinase_C"/>
</dbReference>
<evidence type="ECO:0000313" key="13">
    <source>
        <dbReference type="EMBL" id="KAG5528219.1"/>
    </source>
</evidence>
<evidence type="ECO:0000256" key="4">
    <source>
        <dbReference type="ARBA" id="ARBA00022679"/>
    </source>
</evidence>
<evidence type="ECO:0000256" key="1">
    <source>
        <dbReference type="ARBA" id="ARBA00004921"/>
    </source>
</evidence>
<dbReference type="SUPFAM" id="SSF53067">
    <property type="entry name" value="Actin-like ATPase domain"/>
    <property type="match status" value="2"/>
</dbReference>
<accession>A0AAV6ILK1</accession>
<keyword evidence="10" id="KW-0472">Membrane</keyword>
<dbReference type="GO" id="GO:0005829">
    <property type="term" value="C:cytosol"/>
    <property type="evidence" value="ECO:0007669"/>
    <property type="project" value="TreeGrafter"/>
</dbReference>
<protein>
    <recommendedName>
        <fullName evidence="9">Phosphotransferase</fullName>
        <ecNumber evidence="9">2.7.1.-</ecNumber>
    </recommendedName>
</protein>
<dbReference type="Pfam" id="PF03727">
    <property type="entry name" value="Hexokinase_2"/>
    <property type="match status" value="1"/>
</dbReference>
<evidence type="ECO:0000256" key="5">
    <source>
        <dbReference type="ARBA" id="ARBA00022741"/>
    </source>
</evidence>
<dbReference type="GO" id="GO:0005524">
    <property type="term" value="F:ATP binding"/>
    <property type="evidence" value="ECO:0007669"/>
    <property type="project" value="UniProtKB-UniRule"/>
</dbReference>
<keyword evidence="7 9" id="KW-0067">ATP-binding</keyword>
<keyword evidence="10" id="KW-0812">Transmembrane</keyword>
<keyword evidence="14" id="KW-1185">Reference proteome</keyword>
<evidence type="ECO:0000256" key="8">
    <source>
        <dbReference type="ARBA" id="ARBA00023152"/>
    </source>
</evidence>
<dbReference type="GO" id="GO:0004396">
    <property type="term" value="F:hexokinase activity"/>
    <property type="evidence" value="ECO:0007669"/>
    <property type="project" value="UniProtKB-UniRule"/>
</dbReference>
<gene>
    <name evidence="13" type="ORF">RHGRI_028977</name>
</gene>
<dbReference type="AlphaFoldDB" id="A0AAV6ILK1"/>
<dbReference type="InterPro" id="IPR001312">
    <property type="entry name" value="Hexokinase"/>
</dbReference>
<dbReference type="GO" id="GO:0006096">
    <property type="term" value="P:glycolytic process"/>
    <property type="evidence" value="ECO:0007669"/>
    <property type="project" value="UniProtKB-KW"/>
</dbReference>
<dbReference type="GO" id="GO:0005536">
    <property type="term" value="F:D-glucose binding"/>
    <property type="evidence" value="ECO:0007669"/>
    <property type="project" value="InterPro"/>
</dbReference>
<organism evidence="13 14">
    <name type="scientific">Rhododendron griersonianum</name>
    <dbReference type="NCBI Taxonomy" id="479676"/>
    <lineage>
        <taxon>Eukaryota</taxon>
        <taxon>Viridiplantae</taxon>
        <taxon>Streptophyta</taxon>
        <taxon>Embryophyta</taxon>
        <taxon>Tracheophyta</taxon>
        <taxon>Spermatophyta</taxon>
        <taxon>Magnoliopsida</taxon>
        <taxon>eudicotyledons</taxon>
        <taxon>Gunneridae</taxon>
        <taxon>Pentapetalae</taxon>
        <taxon>asterids</taxon>
        <taxon>Ericales</taxon>
        <taxon>Ericaceae</taxon>
        <taxon>Ericoideae</taxon>
        <taxon>Rhodoreae</taxon>
        <taxon>Rhododendron</taxon>
    </lineage>
</organism>
<name>A0AAV6ILK1_9ERIC</name>
<dbReference type="EC" id="2.7.1.-" evidence="9"/>
<reference evidence="13" key="1">
    <citation type="submission" date="2020-08" db="EMBL/GenBank/DDBJ databases">
        <title>Plant Genome Project.</title>
        <authorList>
            <person name="Zhang R.-G."/>
        </authorList>
    </citation>
    <scope>NUCLEOTIDE SEQUENCE</scope>
    <source>
        <strain evidence="13">WSP0</strain>
        <tissue evidence="13">Leaf</tissue>
    </source>
</reference>
<comment type="similarity">
    <text evidence="3 9">Belongs to the hexokinase family.</text>
</comment>
<evidence type="ECO:0000256" key="2">
    <source>
        <dbReference type="ARBA" id="ARBA00005028"/>
    </source>
</evidence>
<dbReference type="Pfam" id="PF00349">
    <property type="entry name" value="Hexokinase_1"/>
    <property type="match status" value="1"/>
</dbReference>
<dbReference type="InterPro" id="IPR022672">
    <property type="entry name" value="Hexokinase_N"/>
</dbReference>
<evidence type="ECO:0000256" key="3">
    <source>
        <dbReference type="ARBA" id="ARBA00009225"/>
    </source>
</evidence>
<keyword evidence="6 9" id="KW-0418">Kinase</keyword>
<feature type="domain" description="Hexokinase C-terminal" evidence="12">
    <location>
        <begin position="274"/>
        <end position="437"/>
    </location>
</feature>
<keyword evidence="10" id="KW-1133">Transmembrane helix</keyword>
<keyword evidence="4 9" id="KW-0808">Transferase</keyword>
<comment type="caution">
    <text evidence="13">The sequence shown here is derived from an EMBL/GenBank/DDBJ whole genome shotgun (WGS) entry which is preliminary data.</text>
</comment>
<sequence length="455" mass="50089">MRKEVVVVVAVAAAVGVAVVVSQWKRRRERRWRQTQRILRKFARECATPVPKLWHVTNDLALEMQSGLMASSSVDDDHDQTKLGMLVSYLDPLPTGDEKGLYYGVNLRGENFLILRARLGGKNESISELQREEISIPTGVMAASSKELFDYIALRLSVFISTHSESTEDASSNQRKLGFTISFPVDQVSASSGTGIKWKSLSVDDTVGKELVNEMNQALEKHGVDMRVFALVDEAIGDLAGGRYYKKETFAAISLGMGTNAAYVESAQAVPKWDNPSPKSGELIFEKLISGMYLGEVVRRVLLKMAKETALSPDMAAMHQDTSEDHEVVDEKLREIFRITNSTPMVREVVAEVCDIVAERGARLAGAGIVGIIKKLGRIANKRSVVTVEGGLYEHYRVFRNYLHSSVWEMLGNELSDNVIIEHSHGGSGAGSLFLAASQTQNADFSTQSADFRAS</sequence>
<dbReference type="GO" id="GO:0005739">
    <property type="term" value="C:mitochondrion"/>
    <property type="evidence" value="ECO:0007669"/>
    <property type="project" value="TreeGrafter"/>
</dbReference>
<evidence type="ECO:0000313" key="14">
    <source>
        <dbReference type="Proteomes" id="UP000823749"/>
    </source>
</evidence>
<evidence type="ECO:0000256" key="10">
    <source>
        <dbReference type="SAM" id="Phobius"/>
    </source>
</evidence>
<comment type="pathway">
    <text evidence="2">Carbohydrate metabolism; hexose metabolism.</text>
</comment>
<dbReference type="GO" id="GO:0001678">
    <property type="term" value="P:intracellular glucose homeostasis"/>
    <property type="evidence" value="ECO:0007669"/>
    <property type="project" value="InterPro"/>
</dbReference>